<dbReference type="Pfam" id="PF24032">
    <property type="entry name" value="YQBQ"/>
    <property type="match status" value="1"/>
</dbReference>
<evidence type="ECO:0000313" key="4">
    <source>
        <dbReference type="Proteomes" id="UP001549104"/>
    </source>
</evidence>
<protein>
    <recommendedName>
        <fullName evidence="2">YqbQ/XkdQ domain-containing protein</fullName>
    </recommendedName>
</protein>
<dbReference type="InterPro" id="IPR056937">
    <property type="entry name" value="YqbQ/XkdQ"/>
</dbReference>
<dbReference type="EMBL" id="JBEPME010000005">
    <property type="protein sequence ID" value="MET3658532.1"/>
    <property type="molecule type" value="Genomic_DNA"/>
</dbReference>
<feature type="compositionally biased region" description="Basic residues" evidence="1">
    <location>
        <begin position="337"/>
        <end position="350"/>
    </location>
</feature>
<dbReference type="SUPFAM" id="SSF69279">
    <property type="entry name" value="Phage tail proteins"/>
    <property type="match status" value="1"/>
</dbReference>
<accession>A0ABV2KCB9</accession>
<feature type="region of interest" description="Disordered" evidence="1">
    <location>
        <begin position="321"/>
        <end position="367"/>
    </location>
</feature>
<comment type="caution">
    <text evidence="3">The sequence shown here is derived from an EMBL/GenBank/DDBJ whole genome shotgun (WGS) entry which is preliminary data.</text>
</comment>
<organism evidence="3 4">
    <name type="scientific">Sporosarcina psychrophila</name>
    <name type="common">Bacillus psychrophilus</name>
    <dbReference type="NCBI Taxonomy" id="1476"/>
    <lineage>
        <taxon>Bacteria</taxon>
        <taxon>Bacillati</taxon>
        <taxon>Bacillota</taxon>
        <taxon>Bacilli</taxon>
        <taxon>Bacillales</taxon>
        <taxon>Caryophanaceae</taxon>
        <taxon>Sporosarcina</taxon>
    </lineage>
</organism>
<evidence type="ECO:0000256" key="1">
    <source>
        <dbReference type="SAM" id="MobiDB-lite"/>
    </source>
</evidence>
<gene>
    <name evidence="3" type="ORF">ABIC55_003649</name>
</gene>
<evidence type="ECO:0000313" key="3">
    <source>
        <dbReference type="EMBL" id="MET3658532.1"/>
    </source>
</evidence>
<evidence type="ECO:0000259" key="2">
    <source>
        <dbReference type="Pfam" id="PF24032"/>
    </source>
</evidence>
<proteinExistence type="predicted"/>
<dbReference type="RefSeq" id="WP_354314195.1">
    <property type="nucleotide sequence ID" value="NZ_JBEPME010000005.1"/>
</dbReference>
<keyword evidence="4" id="KW-1185">Reference proteome</keyword>
<dbReference type="Proteomes" id="UP001549104">
    <property type="component" value="Unassembled WGS sequence"/>
</dbReference>
<reference evidence="3 4" key="1">
    <citation type="submission" date="2024-06" db="EMBL/GenBank/DDBJ databases">
        <title>Sorghum-associated microbial communities from plants grown in Nebraska, USA.</title>
        <authorList>
            <person name="Schachtman D."/>
        </authorList>
    </citation>
    <scope>NUCLEOTIDE SEQUENCE [LARGE SCALE GENOMIC DNA]</scope>
    <source>
        <strain evidence="3 4">1288</strain>
    </source>
</reference>
<name>A0ABV2KCB9_SPOPS</name>
<sequence>MTSRIIYYLNGKMTPLDGRIKSFEITGETATAYRSCSVSLNNTTDGRNRSLTFKNGGEIRVFVNNVEQFRGVVFDLALNTSGEQSLKAHDYNVYLTKNSDTVNIPDKTATQIVSMICGKFGIKTGALANTRHVIPKFIMRGKTAYDIIVTALTITQKATGKRYRLRNRAGLLELVEVSAQVKRLSLENKRNIMSASYTESIEDVKTRVKLTGGDENKPVTVEVSASNASTYGIMQHYEHNGDVKTAAKLKPLAQQLLAELNKPKQEYTIEALGDTDIISGTSVIVSESLTGMTGVFYVAQDTHKHEANGFHTMSLRLSRELELPTQEYDAPEEPKPKKPKKKKKSKKLTKKEKVAKAKAKKAEAAKK</sequence>
<feature type="domain" description="YqbQ/XkdQ" evidence="2">
    <location>
        <begin position="26"/>
        <end position="317"/>
    </location>
</feature>
<feature type="compositionally biased region" description="Basic and acidic residues" evidence="1">
    <location>
        <begin position="351"/>
        <end position="367"/>
    </location>
</feature>